<evidence type="ECO:0000313" key="4">
    <source>
        <dbReference type="Proteomes" id="UP000218287"/>
    </source>
</evidence>
<gene>
    <name evidence="3" type="ORF">NIES21_58690</name>
</gene>
<dbReference type="EMBL" id="AP018176">
    <property type="protein sequence ID" value="BAY19999.1"/>
    <property type="molecule type" value="Genomic_DNA"/>
</dbReference>
<name>A0A1Z4GR78_9CYAN</name>
<keyword evidence="4" id="KW-1185">Reference proteome</keyword>
<sequence>MNNYSLSEAAIKDLDEICEYIARSNPKAASKLFDDIRVKCKLLASFPNMGKSYGRFIPNLRGFVVDDYIIFYYPREDGISVARVASGYRDLESLFTDE</sequence>
<dbReference type="InterPro" id="IPR051803">
    <property type="entry name" value="TA_system_RelE-like_toxin"/>
</dbReference>
<comment type="similarity">
    <text evidence="1">Belongs to the RelE toxin family.</text>
</comment>
<reference evidence="3 4" key="1">
    <citation type="submission" date="2017-06" db="EMBL/GenBank/DDBJ databases">
        <title>Genome sequencing of cyanobaciteial culture collection at National Institute for Environmental Studies (NIES).</title>
        <authorList>
            <person name="Hirose Y."/>
            <person name="Shimura Y."/>
            <person name="Fujisawa T."/>
            <person name="Nakamura Y."/>
            <person name="Kawachi M."/>
        </authorList>
    </citation>
    <scope>NUCLEOTIDE SEQUENCE [LARGE SCALE GENOMIC DNA]</scope>
    <source>
        <strain evidence="3 4">NIES-21</strain>
        <plasmid evidence="4">Plasmid2 dna</plasmid>
    </source>
</reference>
<dbReference type="Proteomes" id="UP000218287">
    <property type="component" value="Plasmid Plasmid2 dna"/>
</dbReference>
<dbReference type="OrthoDB" id="9798046at2"/>
<protein>
    <submittedName>
        <fullName evidence="3">Plasmid stabilization system</fullName>
    </submittedName>
</protein>
<keyword evidence="2" id="KW-1277">Toxin-antitoxin system</keyword>
<organism evidence="3 4">
    <name type="scientific">Anabaenopsis circularis NIES-21</name>
    <dbReference type="NCBI Taxonomy" id="1085406"/>
    <lineage>
        <taxon>Bacteria</taxon>
        <taxon>Bacillati</taxon>
        <taxon>Cyanobacteriota</taxon>
        <taxon>Cyanophyceae</taxon>
        <taxon>Nostocales</taxon>
        <taxon>Nodulariaceae</taxon>
        <taxon>Anabaenopsis</taxon>
    </lineage>
</organism>
<dbReference type="InterPro" id="IPR035093">
    <property type="entry name" value="RelE/ParE_toxin_dom_sf"/>
</dbReference>
<dbReference type="Pfam" id="PF05016">
    <property type="entry name" value="ParE_toxin"/>
    <property type="match status" value="1"/>
</dbReference>
<evidence type="ECO:0000256" key="1">
    <source>
        <dbReference type="ARBA" id="ARBA00006226"/>
    </source>
</evidence>
<keyword evidence="3" id="KW-0614">Plasmid</keyword>
<dbReference type="InterPro" id="IPR007712">
    <property type="entry name" value="RelE/ParE_toxin"/>
</dbReference>
<dbReference type="Gene3D" id="3.30.2310.20">
    <property type="entry name" value="RelE-like"/>
    <property type="match status" value="1"/>
</dbReference>
<proteinExistence type="inferred from homology"/>
<evidence type="ECO:0000256" key="2">
    <source>
        <dbReference type="ARBA" id="ARBA00022649"/>
    </source>
</evidence>
<dbReference type="PANTHER" id="PTHR33755">
    <property type="entry name" value="TOXIN PARE1-RELATED"/>
    <property type="match status" value="1"/>
</dbReference>
<accession>A0A1Z4GR78</accession>
<dbReference type="AlphaFoldDB" id="A0A1Z4GR78"/>
<geneLocation type="plasmid" evidence="4">
    <name>Plasmid2 dna</name>
</geneLocation>
<dbReference type="PANTHER" id="PTHR33755:SF6">
    <property type="entry name" value="PLASMID STABILIZATION SYSTEM PROTEIN"/>
    <property type="match status" value="1"/>
</dbReference>
<evidence type="ECO:0000313" key="3">
    <source>
        <dbReference type="EMBL" id="BAY19999.1"/>
    </source>
</evidence>